<dbReference type="InterPro" id="IPR014030">
    <property type="entry name" value="Ketoacyl_synth_N"/>
</dbReference>
<keyword evidence="2" id="KW-0597">Phosphoprotein</keyword>
<evidence type="ECO:0000259" key="3">
    <source>
        <dbReference type="PROSITE" id="PS52004"/>
    </source>
</evidence>
<dbReference type="STRING" id="436010.A0A165WSH6"/>
<dbReference type="PANTHER" id="PTHR43775">
    <property type="entry name" value="FATTY ACID SYNTHASE"/>
    <property type="match status" value="1"/>
</dbReference>
<dbReference type="InterPro" id="IPR016039">
    <property type="entry name" value="Thiolase-like"/>
</dbReference>
<dbReference type="Pfam" id="PF00109">
    <property type="entry name" value="ketoacyl-synt"/>
    <property type="match status" value="1"/>
</dbReference>
<gene>
    <name evidence="4" type="ORF">FIBSPDRAFT_660052</name>
</gene>
<dbReference type="AlphaFoldDB" id="A0A165WSH6"/>
<protein>
    <submittedName>
        <fullName evidence="4">Beta-ketoacyl synthase</fullName>
    </submittedName>
</protein>
<dbReference type="EMBL" id="KV417738">
    <property type="protein sequence ID" value="KZP07874.1"/>
    <property type="molecule type" value="Genomic_DNA"/>
</dbReference>
<organism evidence="4 5">
    <name type="scientific">Athelia psychrophila</name>
    <dbReference type="NCBI Taxonomy" id="1759441"/>
    <lineage>
        <taxon>Eukaryota</taxon>
        <taxon>Fungi</taxon>
        <taxon>Dikarya</taxon>
        <taxon>Basidiomycota</taxon>
        <taxon>Agaricomycotina</taxon>
        <taxon>Agaricomycetes</taxon>
        <taxon>Agaricomycetidae</taxon>
        <taxon>Atheliales</taxon>
        <taxon>Atheliaceae</taxon>
        <taxon>Athelia</taxon>
    </lineage>
</organism>
<dbReference type="GO" id="GO:0006633">
    <property type="term" value="P:fatty acid biosynthetic process"/>
    <property type="evidence" value="ECO:0007669"/>
    <property type="project" value="TreeGrafter"/>
</dbReference>
<dbReference type="OrthoDB" id="329835at2759"/>
<dbReference type="SUPFAM" id="SSF53901">
    <property type="entry name" value="Thiolase-like"/>
    <property type="match status" value="1"/>
</dbReference>
<accession>A0A165WSH6</accession>
<evidence type="ECO:0000256" key="1">
    <source>
        <dbReference type="ARBA" id="ARBA00022450"/>
    </source>
</evidence>
<dbReference type="GO" id="GO:0004312">
    <property type="term" value="F:fatty acid synthase activity"/>
    <property type="evidence" value="ECO:0007669"/>
    <property type="project" value="TreeGrafter"/>
</dbReference>
<feature type="domain" description="Ketosynthase family 3 (KS3)" evidence="3">
    <location>
        <begin position="1"/>
        <end position="60"/>
    </location>
</feature>
<dbReference type="InterPro" id="IPR020841">
    <property type="entry name" value="PKS_Beta-ketoAc_synthase_dom"/>
</dbReference>
<feature type="non-terminal residue" evidence="4">
    <location>
        <position position="60"/>
    </location>
</feature>
<dbReference type="PANTHER" id="PTHR43775:SF21">
    <property type="entry name" value="NON-REDUCING POLYKETIDE SYNTHASE AUSA-RELATED"/>
    <property type="match status" value="1"/>
</dbReference>
<sequence>FDAKFFKISPREARSMDPQQRILLQVAYAALENAGYLPDSTQSSQRDSIGCFIGATTRDY</sequence>
<keyword evidence="1" id="KW-0596">Phosphopantetheine</keyword>
<feature type="non-terminal residue" evidence="4">
    <location>
        <position position="1"/>
    </location>
</feature>
<dbReference type="Proteomes" id="UP000076532">
    <property type="component" value="Unassembled WGS sequence"/>
</dbReference>
<evidence type="ECO:0000313" key="4">
    <source>
        <dbReference type="EMBL" id="KZP07874.1"/>
    </source>
</evidence>
<reference evidence="4 5" key="1">
    <citation type="journal article" date="2016" name="Mol. Biol. Evol.">
        <title>Comparative Genomics of Early-Diverging Mushroom-Forming Fungi Provides Insights into the Origins of Lignocellulose Decay Capabilities.</title>
        <authorList>
            <person name="Nagy L.G."/>
            <person name="Riley R."/>
            <person name="Tritt A."/>
            <person name="Adam C."/>
            <person name="Daum C."/>
            <person name="Floudas D."/>
            <person name="Sun H."/>
            <person name="Yadav J.S."/>
            <person name="Pangilinan J."/>
            <person name="Larsson K.H."/>
            <person name="Matsuura K."/>
            <person name="Barry K."/>
            <person name="Labutti K."/>
            <person name="Kuo R."/>
            <person name="Ohm R.A."/>
            <person name="Bhattacharya S.S."/>
            <person name="Shirouzu T."/>
            <person name="Yoshinaga Y."/>
            <person name="Martin F.M."/>
            <person name="Grigoriev I.V."/>
            <person name="Hibbett D.S."/>
        </authorList>
    </citation>
    <scope>NUCLEOTIDE SEQUENCE [LARGE SCALE GENOMIC DNA]</scope>
    <source>
        <strain evidence="4 5">CBS 109695</strain>
    </source>
</reference>
<dbReference type="PROSITE" id="PS52004">
    <property type="entry name" value="KS3_2"/>
    <property type="match status" value="1"/>
</dbReference>
<dbReference type="Gene3D" id="3.40.47.10">
    <property type="match status" value="1"/>
</dbReference>
<dbReference type="GO" id="GO:0044550">
    <property type="term" value="P:secondary metabolite biosynthetic process"/>
    <property type="evidence" value="ECO:0007669"/>
    <property type="project" value="TreeGrafter"/>
</dbReference>
<keyword evidence="5" id="KW-1185">Reference proteome</keyword>
<dbReference type="InterPro" id="IPR050091">
    <property type="entry name" value="PKS_NRPS_Biosynth_Enz"/>
</dbReference>
<name>A0A165WSH6_9AGAM</name>
<evidence type="ECO:0000313" key="5">
    <source>
        <dbReference type="Proteomes" id="UP000076532"/>
    </source>
</evidence>
<evidence type="ECO:0000256" key="2">
    <source>
        <dbReference type="ARBA" id="ARBA00022553"/>
    </source>
</evidence>
<proteinExistence type="predicted"/>